<dbReference type="InParanoid" id="A0A540V8G0"/>
<comment type="subunit">
    <text evidence="5">Part of the ribosomal stalk of the 50S ribosomal subunit. The N-terminus interacts with L11 and the large rRNA to form the base of the stalk. The C-terminus forms an elongated spine to which L12 dimers bind in a sequential fashion forming a multimeric L10(L12)X complex.</text>
</comment>
<keyword evidence="2 5" id="KW-0689">Ribosomal protein</keyword>
<comment type="similarity">
    <text evidence="1 5">Belongs to the universal ribosomal protein uL10 family.</text>
</comment>
<dbReference type="AlphaFoldDB" id="A0A540V8G0"/>
<evidence type="ECO:0000256" key="1">
    <source>
        <dbReference type="ARBA" id="ARBA00008889"/>
    </source>
</evidence>
<dbReference type="GO" id="GO:0006412">
    <property type="term" value="P:translation"/>
    <property type="evidence" value="ECO:0007669"/>
    <property type="project" value="UniProtKB-UniRule"/>
</dbReference>
<evidence type="ECO:0000313" key="6">
    <source>
        <dbReference type="EMBL" id="TQE93049.1"/>
    </source>
</evidence>
<reference evidence="6 7" key="1">
    <citation type="submission" date="2019-06" db="EMBL/GenBank/DDBJ databases">
        <title>Genome sequence of Litorilinea aerophila BAA-2444.</title>
        <authorList>
            <person name="Maclea K.S."/>
            <person name="Maurais E.G."/>
            <person name="Iannazzi L.C."/>
        </authorList>
    </citation>
    <scope>NUCLEOTIDE SEQUENCE [LARGE SCALE GENOMIC DNA]</scope>
    <source>
        <strain evidence="6 7">ATCC BAA-2444</strain>
    </source>
</reference>
<dbReference type="SUPFAM" id="SSF160369">
    <property type="entry name" value="Ribosomal protein L10-like"/>
    <property type="match status" value="1"/>
</dbReference>
<name>A0A540V8G0_9CHLR</name>
<gene>
    <name evidence="5" type="primary">rplJ</name>
    <name evidence="6" type="ORF">FKZ61_23120</name>
</gene>
<dbReference type="Proteomes" id="UP000317371">
    <property type="component" value="Unassembled WGS sequence"/>
</dbReference>
<dbReference type="OrthoDB" id="162600at2"/>
<sequence>MAISRAKKAELLEHYKELINNSSALVFTNYLGANVSQLQSLRVKLKETGTTYAIVKNSIFALALEQCGKPQPDGLLEGPNAVAFVGDDIGKGVSALRDWIKSERILEIKGAILESSVLDASAAEALADLPTREQVLAQILGAISAPAGNLVRMIGAPSASLVRVLNAYVEKRKETEAA</sequence>
<keyword evidence="7" id="KW-1185">Reference proteome</keyword>
<keyword evidence="3 5" id="KW-0687">Ribonucleoprotein</keyword>
<evidence type="ECO:0000256" key="2">
    <source>
        <dbReference type="ARBA" id="ARBA00022980"/>
    </source>
</evidence>
<keyword evidence="5" id="KW-0694">RNA-binding</keyword>
<evidence type="ECO:0000256" key="4">
    <source>
        <dbReference type="ARBA" id="ARBA00035202"/>
    </source>
</evidence>
<keyword evidence="5" id="KW-0699">rRNA-binding</keyword>
<dbReference type="RefSeq" id="WP_141612552.1">
    <property type="nucleotide sequence ID" value="NZ_VIGC02000055.1"/>
</dbReference>
<comment type="caution">
    <text evidence="6">The sequence shown here is derived from an EMBL/GenBank/DDBJ whole genome shotgun (WGS) entry which is preliminary data.</text>
</comment>
<dbReference type="GO" id="GO:0005840">
    <property type="term" value="C:ribosome"/>
    <property type="evidence" value="ECO:0007669"/>
    <property type="project" value="UniProtKB-KW"/>
</dbReference>
<dbReference type="HAMAP" id="MF_00362">
    <property type="entry name" value="Ribosomal_uL10"/>
    <property type="match status" value="1"/>
</dbReference>
<comment type="function">
    <text evidence="5">Forms part of the ribosomal stalk, playing a central role in the interaction of the ribosome with GTP-bound translation factors.</text>
</comment>
<dbReference type="Gene3D" id="3.30.70.1730">
    <property type="match status" value="1"/>
</dbReference>
<dbReference type="CDD" id="cd05797">
    <property type="entry name" value="Ribosomal_L10"/>
    <property type="match status" value="1"/>
</dbReference>
<dbReference type="InterPro" id="IPR022973">
    <property type="entry name" value="Ribosomal_uL10_bac"/>
</dbReference>
<accession>A0A540V8G0</accession>
<dbReference type="EMBL" id="VIGC01000055">
    <property type="protein sequence ID" value="TQE93049.1"/>
    <property type="molecule type" value="Genomic_DNA"/>
</dbReference>
<proteinExistence type="inferred from homology"/>
<dbReference type="GO" id="GO:0070180">
    <property type="term" value="F:large ribosomal subunit rRNA binding"/>
    <property type="evidence" value="ECO:0007669"/>
    <property type="project" value="UniProtKB-UniRule"/>
</dbReference>
<evidence type="ECO:0000256" key="3">
    <source>
        <dbReference type="ARBA" id="ARBA00023274"/>
    </source>
</evidence>
<dbReference type="Gene3D" id="6.10.250.290">
    <property type="match status" value="1"/>
</dbReference>
<protein>
    <recommendedName>
        <fullName evidence="4 5">Large ribosomal subunit protein uL10</fullName>
    </recommendedName>
</protein>
<organism evidence="6 7">
    <name type="scientific">Litorilinea aerophila</name>
    <dbReference type="NCBI Taxonomy" id="1204385"/>
    <lineage>
        <taxon>Bacteria</taxon>
        <taxon>Bacillati</taxon>
        <taxon>Chloroflexota</taxon>
        <taxon>Caldilineae</taxon>
        <taxon>Caldilineales</taxon>
        <taxon>Caldilineaceae</taxon>
        <taxon>Litorilinea</taxon>
    </lineage>
</organism>
<dbReference type="InterPro" id="IPR001790">
    <property type="entry name" value="Ribosomal_uL10"/>
</dbReference>
<dbReference type="GO" id="GO:1990904">
    <property type="term" value="C:ribonucleoprotein complex"/>
    <property type="evidence" value="ECO:0007669"/>
    <property type="project" value="UniProtKB-KW"/>
</dbReference>
<evidence type="ECO:0000313" key="7">
    <source>
        <dbReference type="Proteomes" id="UP000317371"/>
    </source>
</evidence>
<evidence type="ECO:0000256" key="5">
    <source>
        <dbReference type="HAMAP-Rule" id="MF_00362"/>
    </source>
</evidence>
<dbReference type="PANTHER" id="PTHR11560">
    <property type="entry name" value="39S RIBOSOMAL PROTEIN L10, MITOCHONDRIAL"/>
    <property type="match status" value="1"/>
</dbReference>
<dbReference type="InterPro" id="IPR047865">
    <property type="entry name" value="Ribosomal_uL10_bac_type"/>
</dbReference>
<dbReference type="Pfam" id="PF00466">
    <property type="entry name" value="Ribosomal_L10"/>
    <property type="match status" value="1"/>
</dbReference>
<dbReference type="NCBIfam" id="NF000955">
    <property type="entry name" value="PRK00099.1-1"/>
    <property type="match status" value="1"/>
</dbReference>
<dbReference type="InterPro" id="IPR043141">
    <property type="entry name" value="Ribosomal_uL10-like_sf"/>
</dbReference>